<dbReference type="RefSeq" id="WP_152730183.1">
    <property type="nucleotide sequence ID" value="NZ_JAABOZ010000005.1"/>
</dbReference>
<evidence type="ECO:0000256" key="4">
    <source>
        <dbReference type="ARBA" id="ARBA00023136"/>
    </source>
</evidence>
<proteinExistence type="predicted"/>
<evidence type="ECO:0000256" key="3">
    <source>
        <dbReference type="ARBA" id="ARBA00022989"/>
    </source>
</evidence>
<evidence type="ECO:0000313" key="8">
    <source>
        <dbReference type="EMBL" id="NEL52967.1"/>
    </source>
</evidence>
<organism evidence="8 9">
    <name type="scientific">Goekera deserti</name>
    <dbReference type="NCBI Taxonomy" id="2497753"/>
    <lineage>
        <taxon>Bacteria</taxon>
        <taxon>Bacillati</taxon>
        <taxon>Actinomycetota</taxon>
        <taxon>Actinomycetes</taxon>
        <taxon>Geodermatophilales</taxon>
        <taxon>Geodermatophilaceae</taxon>
        <taxon>Goekera</taxon>
    </lineage>
</organism>
<sequence length="224" mass="22520">MTCPTRYAATAVDVLGHGVARAWAACSRAVRSTGSRVAGFLRGSSTASQFVRFTFVGGVSSAVYVLLFLLLSGVDAQTANLAGAIGSTVLANELHRLLTFQAGGRVTWLTAQLEGGGLAVVGLVATSVGLAALTQVVGETSAVVQLLLIGAVTGSIGLVRFVALRAWVFKPAPATGAPAAEQPSPVAVPAASAARVPSPQSTRPELTTVGARTGRGRVGTGTPV</sequence>
<gene>
    <name evidence="8" type="ORF">G1H19_02915</name>
</gene>
<evidence type="ECO:0000256" key="1">
    <source>
        <dbReference type="ARBA" id="ARBA00004141"/>
    </source>
</evidence>
<evidence type="ECO:0000313" key="9">
    <source>
        <dbReference type="Proteomes" id="UP000470470"/>
    </source>
</evidence>
<keyword evidence="3 6" id="KW-1133">Transmembrane helix</keyword>
<keyword evidence="9" id="KW-1185">Reference proteome</keyword>
<dbReference type="GO" id="GO:0000271">
    <property type="term" value="P:polysaccharide biosynthetic process"/>
    <property type="evidence" value="ECO:0007669"/>
    <property type="project" value="InterPro"/>
</dbReference>
<dbReference type="InterPro" id="IPR007267">
    <property type="entry name" value="GtrA_DPMS_TM"/>
</dbReference>
<evidence type="ECO:0000259" key="7">
    <source>
        <dbReference type="Pfam" id="PF04138"/>
    </source>
</evidence>
<evidence type="ECO:0000256" key="5">
    <source>
        <dbReference type="SAM" id="MobiDB-lite"/>
    </source>
</evidence>
<reference evidence="8 9" key="1">
    <citation type="submission" date="2020-02" db="EMBL/GenBank/DDBJ databases">
        <title>The whole genome sequence of CPCC 205119.</title>
        <authorList>
            <person name="Jiang Z."/>
        </authorList>
    </citation>
    <scope>NUCLEOTIDE SEQUENCE [LARGE SCALE GENOMIC DNA]</scope>
    <source>
        <strain evidence="8 9">CPCC 205119</strain>
    </source>
</reference>
<comment type="subcellular location">
    <subcellularLocation>
        <location evidence="1">Membrane</location>
        <topology evidence="1">Multi-pass membrane protein</topology>
    </subcellularLocation>
</comment>
<protein>
    <submittedName>
        <fullName evidence="8">GtrA family protein</fullName>
    </submittedName>
</protein>
<dbReference type="EMBL" id="JAAGWK010000005">
    <property type="protein sequence ID" value="NEL52967.1"/>
    <property type="molecule type" value="Genomic_DNA"/>
</dbReference>
<accession>A0A7K3W9F0</accession>
<keyword evidence="4 6" id="KW-0472">Membrane</keyword>
<feature type="domain" description="GtrA/DPMS transmembrane" evidence="7">
    <location>
        <begin position="52"/>
        <end position="169"/>
    </location>
</feature>
<feature type="transmembrane region" description="Helical" evidence="6">
    <location>
        <begin position="143"/>
        <end position="163"/>
    </location>
</feature>
<dbReference type="GO" id="GO:0016020">
    <property type="term" value="C:membrane"/>
    <property type="evidence" value="ECO:0007669"/>
    <property type="project" value="UniProtKB-SubCell"/>
</dbReference>
<keyword evidence="2 6" id="KW-0812">Transmembrane</keyword>
<evidence type="ECO:0000256" key="2">
    <source>
        <dbReference type="ARBA" id="ARBA00022692"/>
    </source>
</evidence>
<feature type="compositionally biased region" description="Low complexity" evidence="5">
    <location>
        <begin position="177"/>
        <end position="199"/>
    </location>
</feature>
<feature type="region of interest" description="Disordered" evidence="5">
    <location>
        <begin position="177"/>
        <end position="224"/>
    </location>
</feature>
<comment type="caution">
    <text evidence="8">The sequence shown here is derived from an EMBL/GenBank/DDBJ whole genome shotgun (WGS) entry which is preliminary data.</text>
</comment>
<evidence type="ECO:0000256" key="6">
    <source>
        <dbReference type="SAM" id="Phobius"/>
    </source>
</evidence>
<dbReference type="Pfam" id="PF04138">
    <property type="entry name" value="GtrA_DPMS_TM"/>
    <property type="match status" value="1"/>
</dbReference>
<feature type="transmembrane region" description="Helical" evidence="6">
    <location>
        <begin position="50"/>
        <end position="71"/>
    </location>
</feature>
<dbReference type="AlphaFoldDB" id="A0A7K3W9F0"/>
<name>A0A7K3W9F0_9ACTN</name>
<feature type="transmembrane region" description="Helical" evidence="6">
    <location>
        <begin position="115"/>
        <end position="137"/>
    </location>
</feature>
<dbReference type="Proteomes" id="UP000470470">
    <property type="component" value="Unassembled WGS sequence"/>
</dbReference>